<dbReference type="EMBL" id="AGNK02002355">
    <property type="status" value="NOT_ANNOTATED_CDS"/>
    <property type="molecule type" value="Genomic_DNA"/>
</dbReference>
<dbReference type="EnsemblPlants" id="KQL10276">
    <property type="protein sequence ID" value="KQL10276"/>
    <property type="gene ID" value="SETIT_008779mg"/>
</dbReference>
<protein>
    <submittedName>
        <fullName evidence="2">Uncharacterized protein</fullName>
    </submittedName>
</protein>
<evidence type="ECO:0000313" key="3">
    <source>
        <dbReference type="Proteomes" id="UP000004995"/>
    </source>
</evidence>
<evidence type="ECO:0000313" key="2">
    <source>
        <dbReference type="EnsemblPlants" id="KQL10276"/>
    </source>
</evidence>
<name>K3Y3J4_SETIT</name>
<dbReference type="OMA" id="ITNGGCN"/>
<feature type="region of interest" description="Disordered" evidence="1">
    <location>
        <begin position="60"/>
        <end position="79"/>
    </location>
</feature>
<evidence type="ECO:0000256" key="1">
    <source>
        <dbReference type="SAM" id="MobiDB-lite"/>
    </source>
</evidence>
<dbReference type="AlphaFoldDB" id="K3Y3J4"/>
<reference evidence="3" key="1">
    <citation type="journal article" date="2012" name="Nat. Biotechnol.">
        <title>Reference genome sequence of the model plant Setaria.</title>
        <authorList>
            <person name="Bennetzen J.L."/>
            <person name="Schmutz J."/>
            <person name="Wang H."/>
            <person name="Percifield R."/>
            <person name="Hawkins J."/>
            <person name="Pontaroli A.C."/>
            <person name="Estep M."/>
            <person name="Feng L."/>
            <person name="Vaughn J.N."/>
            <person name="Grimwood J."/>
            <person name="Jenkins J."/>
            <person name="Barry K."/>
            <person name="Lindquist E."/>
            <person name="Hellsten U."/>
            <person name="Deshpande S."/>
            <person name="Wang X."/>
            <person name="Wu X."/>
            <person name="Mitros T."/>
            <person name="Triplett J."/>
            <person name="Yang X."/>
            <person name="Ye C.Y."/>
            <person name="Mauro-Herrera M."/>
            <person name="Wang L."/>
            <person name="Li P."/>
            <person name="Sharma M."/>
            <person name="Sharma R."/>
            <person name="Ronald P.C."/>
            <person name="Panaud O."/>
            <person name="Kellogg E.A."/>
            <person name="Brutnell T.P."/>
            <person name="Doust A.N."/>
            <person name="Tuskan G.A."/>
            <person name="Rokhsar D."/>
            <person name="Devos K.M."/>
        </authorList>
    </citation>
    <scope>NUCLEOTIDE SEQUENCE [LARGE SCALE GENOMIC DNA]</scope>
    <source>
        <strain evidence="3">cv. Yugu1</strain>
    </source>
</reference>
<sequence>MEFREAPTLEFKGKDFIDEHGSFILEIPQGPCSSNASPESATLCAPSTYEDYNHLKVEIKENDGQATPKNMGATQTTVP</sequence>
<dbReference type="Gramene" id="KQL10276">
    <property type="protein sequence ID" value="KQL10276"/>
    <property type="gene ID" value="SETIT_008779mg"/>
</dbReference>
<organism evidence="2 3">
    <name type="scientific">Setaria italica</name>
    <name type="common">Foxtail millet</name>
    <name type="synonym">Panicum italicum</name>
    <dbReference type="NCBI Taxonomy" id="4555"/>
    <lineage>
        <taxon>Eukaryota</taxon>
        <taxon>Viridiplantae</taxon>
        <taxon>Streptophyta</taxon>
        <taxon>Embryophyta</taxon>
        <taxon>Tracheophyta</taxon>
        <taxon>Spermatophyta</taxon>
        <taxon>Magnoliopsida</taxon>
        <taxon>Liliopsida</taxon>
        <taxon>Poales</taxon>
        <taxon>Poaceae</taxon>
        <taxon>PACMAD clade</taxon>
        <taxon>Panicoideae</taxon>
        <taxon>Panicodae</taxon>
        <taxon>Paniceae</taxon>
        <taxon>Cenchrinae</taxon>
        <taxon>Setaria</taxon>
    </lineage>
</organism>
<dbReference type="Proteomes" id="UP000004995">
    <property type="component" value="Unassembled WGS sequence"/>
</dbReference>
<dbReference type="HOGENOM" id="CLU_2744874_0_0_1"/>
<accession>K3Y3J4</accession>
<keyword evidence="3" id="KW-1185">Reference proteome</keyword>
<reference evidence="2" key="2">
    <citation type="submission" date="2018-08" db="UniProtKB">
        <authorList>
            <consortium name="EnsemblPlants"/>
        </authorList>
    </citation>
    <scope>IDENTIFICATION</scope>
    <source>
        <strain evidence="2">Yugu1</strain>
    </source>
</reference>
<proteinExistence type="predicted"/>
<feature type="compositionally biased region" description="Polar residues" evidence="1">
    <location>
        <begin position="64"/>
        <end position="79"/>
    </location>
</feature>
<dbReference type="InParanoid" id="K3Y3J4"/>